<gene>
    <name evidence="1" type="ORF">Q4490_03170</name>
</gene>
<dbReference type="Proteomes" id="UP001169862">
    <property type="component" value="Unassembled WGS sequence"/>
</dbReference>
<accession>A0AAW7XHK2</accession>
<dbReference type="EMBL" id="JAUOPG010000002">
    <property type="protein sequence ID" value="MDO6452557.1"/>
    <property type="molecule type" value="Genomic_DNA"/>
</dbReference>
<evidence type="ECO:0008006" key="3">
    <source>
        <dbReference type="Google" id="ProtNLM"/>
    </source>
</evidence>
<organism evidence="1 2">
    <name type="scientific">Neptunomonas phycophila</name>
    <dbReference type="NCBI Taxonomy" id="1572645"/>
    <lineage>
        <taxon>Bacteria</taxon>
        <taxon>Pseudomonadati</taxon>
        <taxon>Pseudomonadota</taxon>
        <taxon>Gammaproteobacteria</taxon>
        <taxon>Oceanospirillales</taxon>
        <taxon>Oceanospirillaceae</taxon>
        <taxon>Neptunomonas</taxon>
    </lineage>
</organism>
<protein>
    <recommendedName>
        <fullName evidence="3">DUF1835 domain-containing protein</fullName>
    </recommendedName>
</protein>
<dbReference type="AlphaFoldDB" id="A0AAW7XHK2"/>
<dbReference type="RefSeq" id="WP_075172681.1">
    <property type="nucleotide sequence ID" value="NZ_JAUOPG010000002.1"/>
</dbReference>
<name>A0AAW7XHK2_9GAMM</name>
<evidence type="ECO:0000313" key="1">
    <source>
        <dbReference type="EMBL" id="MDO6452557.1"/>
    </source>
</evidence>
<evidence type="ECO:0000313" key="2">
    <source>
        <dbReference type="Proteomes" id="UP001169862"/>
    </source>
</evidence>
<comment type="caution">
    <text evidence="1">The sequence shown here is derived from an EMBL/GenBank/DDBJ whole genome shotgun (WGS) entry which is preliminary data.</text>
</comment>
<sequence length="324" mass="36466">MLHITNGDFASQRIRELDIEGGQLAWSDVLHEGPVPGNLTLEEMSMVRASFIADCGWATNMEAQFHFQTRDAVFLSAANTGDVVLWVTHELYDQLHMMQVLAWYATEGADKAKPELVFIDQHLSPDTPAAAVTEAFSNRRQATQDDIQQAYQAWVAFTALNPRSLESIAAFDTRLPFLKAGIERLKHEYPDQQGISLTERHALTVLADSVSAAPYELFGNVRLKEAVPFMGDASFWRILQAMTESAQPLMTCDDQARFELPGLYQHADNFNERRLAITDAGRAVLAGELDWLDEHVIHRWVGGVRLQSPGCWRFDTNTQSFVRK</sequence>
<reference evidence="1" key="1">
    <citation type="submission" date="2023-07" db="EMBL/GenBank/DDBJ databases">
        <title>Genome content predicts the carbon catabolic preferences of heterotrophic bacteria.</title>
        <authorList>
            <person name="Gralka M."/>
        </authorList>
    </citation>
    <scope>NUCLEOTIDE SEQUENCE</scope>
    <source>
        <strain evidence="1">I2M16</strain>
    </source>
</reference>
<proteinExistence type="predicted"/>